<dbReference type="EMBL" id="JAFDVH010000015">
    <property type="protein sequence ID" value="KAG7463387.1"/>
    <property type="molecule type" value="Genomic_DNA"/>
</dbReference>
<reference evidence="2" key="1">
    <citation type="submission" date="2021-01" db="EMBL/GenBank/DDBJ databases">
        <authorList>
            <person name="Zahm M."/>
            <person name="Roques C."/>
            <person name="Cabau C."/>
            <person name="Klopp C."/>
            <person name="Donnadieu C."/>
            <person name="Jouanno E."/>
            <person name="Lampietro C."/>
            <person name="Louis A."/>
            <person name="Herpin A."/>
            <person name="Echchiki A."/>
            <person name="Berthelot C."/>
            <person name="Parey E."/>
            <person name="Roest-Crollius H."/>
            <person name="Braasch I."/>
            <person name="Postlethwait J."/>
            <person name="Bobe J."/>
            <person name="Montfort J."/>
            <person name="Bouchez O."/>
            <person name="Begum T."/>
            <person name="Mejri S."/>
            <person name="Adams A."/>
            <person name="Chen W.-J."/>
            <person name="Guiguen Y."/>
        </authorList>
    </citation>
    <scope>NUCLEOTIDE SEQUENCE</scope>
    <source>
        <strain evidence="2">YG-15Mar2019-1</strain>
        <tissue evidence="2">Brain</tissue>
    </source>
</reference>
<keyword evidence="1" id="KW-0732">Signal</keyword>
<sequence length="68" mass="7362">MKTAKWDSDMATLLLLIHLLPPQPGGKTAAKISAVDAASRLVVYHKSPATTLMNTFGKERVDSHTCLL</sequence>
<comment type="caution">
    <text evidence="2">The sequence shown here is derived from an EMBL/GenBank/DDBJ whole genome shotgun (WGS) entry which is preliminary data.</text>
</comment>
<evidence type="ECO:0000313" key="3">
    <source>
        <dbReference type="Proteomes" id="UP001046870"/>
    </source>
</evidence>
<protein>
    <recommendedName>
        <fullName evidence="4">Secreted protein</fullName>
    </recommendedName>
</protein>
<evidence type="ECO:0008006" key="4">
    <source>
        <dbReference type="Google" id="ProtNLM"/>
    </source>
</evidence>
<name>A0A9D3PLD0_MEGAT</name>
<gene>
    <name evidence="2" type="ORF">MATL_G00176030</name>
</gene>
<evidence type="ECO:0000256" key="1">
    <source>
        <dbReference type="SAM" id="SignalP"/>
    </source>
</evidence>
<dbReference type="AlphaFoldDB" id="A0A9D3PLD0"/>
<dbReference type="Proteomes" id="UP001046870">
    <property type="component" value="Chromosome 15"/>
</dbReference>
<feature type="chain" id="PRO_5038955041" description="Secreted protein" evidence="1">
    <location>
        <begin position="26"/>
        <end position="68"/>
    </location>
</feature>
<feature type="signal peptide" evidence="1">
    <location>
        <begin position="1"/>
        <end position="25"/>
    </location>
</feature>
<organism evidence="2 3">
    <name type="scientific">Megalops atlanticus</name>
    <name type="common">Tarpon</name>
    <name type="synonym">Clupea gigantea</name>
    <dbReference type="NCBI Taxonomy" id="7932"/>
    <lineage>
        <taxon>Eukaryota</taxon>
        <taxon>Metazoa</taxon>
        <taxon>Chordata</taxon>
        <taxon>Craniata</taxon>
        <taxon>Vertebrata</taxon>
        <taxon>Euteleostomi</taxon>
        <taxon>Actinopterygii</taxon>
        <taxon>Neopterygii</taxon>
        <taxon>Teleostei</taxon>
        <taxon>Elopiformes</taxon>
        <taxon>Megalopidae</taxon>
        <taxon>Megalops</taxon>
    </lineage>
</organism>
<proteinExistence type="predicted"/>
<keyword evidence="3" id="KW-1185">Reference proteome</keyword>
<accession>A0A9D3PLD0</accession>
<evidence type="ECO:0000313" key="2">
    <source>
        <dbReference type="EMBL" id="KAG7463387.1"/>
    </source>
</evidence>